<dbReference type="Gene3D" id="2.10.110.10">
    <property type="entry name" value="Cysteine Rich Protein"/>
    <property type="match status" value="1"/>
</dbReference>
<feature type="domain" description="Calponin-homology (CH)" evidence="19">
    <location>
        <begin position="1"/>
        <end position="107"/>
    </location>
</feature>
<keyword evidence="7" id="KW-0597">Phosphoprotein</keyword>
<dbReference type="AlphaFoldDB" id="A0AAW1AT50"/>
<evidence type="ECO:0000256" key="6">
    <source>
        <dbReference type="ARBA" id="ARBA00022490"/>
    </source>
</evidence>
<dbReference type="InterPro" id="IPR050540">
    <property type="entry name" value="F-actin_Monoox_Mical"/>
</dbReference>
<feature type="region of interest" description="Disordered" evidence="18">
    <location>
        <begin position="300"/>
        <end position="521"/>
    </location>
</feature>
<dbReference type="GO" id="GO:0005856">
    <property type="term" value="C:cytoskeleton"/>
    <property type="evidence" value="ECO:0007669"/>
    <property type="project" value="UniProtKB-SubCell"/>
</dbReference>
<evidence type="ECO:0000256" key="5">
    <source>
        <dbReference type="ARBA" id="ARBA00022475"/>
    </source>
</evidence>
<evidence type="ECO:0000256" key="9">
    <source>
        <dbReference type="ARBA" id="ARBA00022753"/>
    </source>
</evidence>
<dbReference type="GO" id="GO:0005886">
    <property type="term" value="C:plasma membrane"/>
    <property type="evidence" value="ECO:0007669"/>
    <property type="project" value="UniProtKB-SubCell"/>
</dbReference>
<keyword evidence="23" id="KW-1185">Reference proteome</keyword>
<organism evidence="22 23">
    <name type="scientific">Crotalus adamanteus</name>
    <name type="common">Eastern diamondback rattlesnake</name>
    <dbReference type="NCBI Taxonomy" id="8729"/>
    <lineage>
        <taxon>Eukaryota</taxon>
        <taxon>Metazoa</taxon>
        <taxon>Chordata</taxon>
        <taxon>Craniata</taxon>
        <taxon>Vertebrata</taxon>
        <taxon>Euteleostomi</taxon>
        <taxon>Lepidosauria</taxon>
        <taxon>Squamata</taxon>
        <taxon>Bifurcata</taxon>
        <taxon>Unidentata</taxon>
        <taxon>Episquamata</taxon>
        <taxon>Toxicofera</taxon>
        <taxon>Serpentes</taxon>
        <taxon>Colubroidea</taxon>
        <taxon>Viperidae</taxon>
        <taxon>Crotalinae</taxon>
        <taxon>Crotalus</taxon>
    </lineage>
</organism>
<keyword evidence="14" id="KW-0206">Cytoskeleton</keyword>
<comment type="caution">
    <text evidence="22">The sequence shown here is derived from an EMBL/GenBank/DDBJ whole genome shotgun (WGS) entry which is preliminary data.</text>
</comment>
<dbReference type="SUPFAM" id="SSF57716">
    <property type="entry name" value="Glucocorticoid receptor-like (DNA-binding domain)"/>
    <property type="match status" value="1"/>
</dbReference>
<dbReference type="PROSITE" id="PS50023">
    <property type="entry name" value="LIM_DOMAIN_2"/>
    <property type="match status" value="1"/>
</dbReference>
<protein>
    <submittedName>
        <fullName evidence="22">MICAL-like 2</fullName>
    </submittedName>
</protein>
<dbReference type="Gene3D" id="1.10.418.10">
    <property type="entry name" value="Calponin-like domain"/>
    <property type="match status" value="1"/>
</dbReference>
<evidence type="ECO:0000256" key="4">
    <source>
        <dbReference type="ARBA" id="ARBA00004316"/>
    </source>
</evidence>
<dbReference type="Pfam" id="PF12130">
    <property type="entry name" value="bMERB_dom"/>
    <property type="match status" value="1"/>
</dbReference>
<dbReference type="InterPro" id="IPR001715">
    <property type="entry name" value="CH_dom"/>
</dbReference>
<keyword evidence="15" id="KW-0966">Cell projection</keyword>
<reference evidence="22 23" key="1">
    <citation type="journal article" date="2024" name="Proc. Natl. Acad. Sci. U.S.A.">
        <title>The genetic regulatory architecture and epigenomic basis for age-related changes in rattlesnake venom.</title>
        <authorList>
            <person name="Hogan M.P."/>
            <person name="Holding M.L."/>
            <person name="Nystrom G.S."/>
            <person name="Colston T.J."/>
            <person name="Bartlett D.A."/>
            <person name="Mason A.J."/>
            <person name="Ellsworth S.A."/>
            <person name="Rautsaw R.M."/>
            <person name="Lawrence K.C."/>
            <person name="Strickland J.L."/>
            <person name="He B."/>
            <person name="Fraser P."/>
            <person name="Margres M.J."/>
            <person name="Gilbert D.M."/>
            <person name="Gibbs H.L."/>
            <person name="Parkinson C.L."/>
            <person name="Rokyta D.R."/>
        </authorList>
    </citation>
    <scope>NUCLEOTIDE SEQUENCE [LARGE SCALE GENOMIC DNA]</scope>
    <source>
        <strain evidence="22">DRR0105</strain>
    </source>
</reference>
<evidence type="ECO:0000256" key="16">
    <source>
        <dbReference type="PROSITE-ProRule" id="PRU00125"/>
    </source>
</evidence>
<dbReference type="CDD" id="cd21253">
    <property type="entry name" value="CH_MICALL2"/>
    <property type="match status" value="1"/>
</dbReference>
<feature type="domain" description="LIM zinc-binding" evidence="20">
    <location>
        <begin position="187"/>
        <end position="249"/>
    </location>
</feature>
<evidence type="ECO:0000313" key="22">
    <source>
        <dbReference type="EMBL" id="KAK9392956.1"/>
    </source>
</evidence>
<evidence type="ECO:0000259" key="21">
    <source>
        <dbReference type="PROSITE" id="PS51848"/>
    </source>
</evidence>
<feature type="region of interest" description="Disordered" evidence="18">
    <location>
        <begin position="116"/>
        <end position="154"/>
    </location>
</feature>
<dbReference type="SMART" id="SM01203">
    <property type="entry name" value="DUF3585"/>
    <property type="match status" value="1"/>
</dbReference>
<dbReference type="PROSITE" id="PS51848">
    <property type="entry name" value="BMERB"/>
    <property type="match status" value="1"/>
</dbReference>
<name>A0AAW1AT50_CROAD</name>
<feature type="compositionally biased region" description="Polar residues" evidence="18">
    <location>
        <begin position="311"/>
        <end position="326"/>
    </location>
</feature>
<evidence type="ECO:0000256" key="18">
    <source>
        <dbReference type="SAM" id="MobiDB-lite"/>
    </source>
</evidence>
<evidence type="ECO:0000256" key="2">
    <source>
        <dbReference type="ARBA" id="ARBA00004202"/>
    </source>
</evidence>
<feature type="compositionally biased region" description="Polar residues" evidence="18">
    <location>
        <begin position="376"/>
        <end position="408"/>
    </location>
</feature>
<evidence type="ECO:0000256" key="10">
    <source>
        <dbReference type="ARBA" id="ARBA00022833"/>
    </source>
</evidence>
<dbReference type="PANTHER" id="PTHR23167">
    <property type="entry name" value="CALPONIN HOMOLOGY DOMAIN-CONTAINING PROTEIN DDB_G0272472-RELATED"/>
    <property type="match status" value="1"/>
</dbReference>
<feature type="region of interest" description="Disordered" evidence="18">
    <location>
        <begin position="245"/>
        <end position="288"/>
    </location>
</feature>
<evidence type="ECO:0000259" key="20">
    <source>
        <dbReference type="PROSITE" id="PS50023"/>
    </source>
</evidence>
<gene>
    <name evidence="22" type="ORF">NXF25_016218</name>
</gene>
<dbReference type="GO" id="GO:0046872">
    <property type="term" value="F:metal ion binding"/>
    <property type="evidence" value="ECO:0007669"/>
    <property type="project" value="UniProtKB-KW"/>
</dbReference>
<evidence type="ECO:0000256" key="14">
    <source>
        <dbReference type="ARBA" id="ARBA00023212"/>
    </source>
</evidence>
<evidence type="ECO:0000256" key="11">
    <source>
        <dbReference type="ARBA" id="ARBA00023038"/>
    </source>
</evidence>
<dbReference type="EMBL" id="JAOTOJ010000014">
    <property type="protein sequence ID" value="KAK9392956.1"/>
    <property type="molecule type" value="Genomic_DNA"/>
</dbReference>
<feature type="coiled-coil region" evidence="17">
    <location>
        <begin position="685"/>
        <end position="712"/>
    </location>
</feature>
<dbReference type="PANTHER" id="PTHR23167:SF87">
    <property type="entry name" value="MICAL-LIKE PROTEIN 2"/>
    <property type="match status" value="1"/>
</dbReference>
<keyword evidence="13" id="KW-0472">Membrane</keyword>
<dbReference type="InterPro" id="IPR036872">
    <property type="entry name" value="CH_dom_sf"/>
</dbReference>
<evidence type="ECO:0000256" key="7">
    <source>
        <dbReference type="ARBA" id="ARBA00022553"/>
    </source>
</evidence>
<dbReference type="GO" id="GO:0042995">
    <property type="term" value="C:cell projection"/>
    <property type="evidence" value="ECO:0007669"/>
    <property type="project" value="UniProtKB-SubCell"/>
</dbReference>
<feature type="compositionally biased region" description="Polar residues" evidence="18">
    <location>
        <begin position="460"/>
        <end position="469"/>
    </location>
</feature>
<evidence type="ECO:0000256" key="13">
    <source>
        <dbReference type="ARBA" id="ARBA00023136"/>
    </source>
</evidence>
<keyword evidence="10 16" id="KW-0862">Zinc</keyword>
<evidence type="ECO:0000256" key="8">
    <source>
        <dbReference type="ARBA" id="ARBA00022723"/>
    </source>
</evidence>
<dbReference type="Pfam" id="PF00307">
    <property type="entry name" value="CH"/>
    <property type="match status" value="1"/>
</dbReference>
<feature type="compositionally biased region" description="Polar residues" evidence="18">
    <location>
        <begin position="428"/>
        <end position="441"/>
    </location>
</feature>
<dbReference type="PROSITE" id="PS50021">
    <property type="entry name" value="CH"/>
    <property type="match status" value="1"/>
</dbReference>
<keyword evidence="5" id="KW-1003">Cell membrane</keyword>
<evidence type="ECO:0000313" key="23">
    <source>
        <dbReference type="Proteomes" id="UP001474421"/>
    </source>
</evidence>
<keyword evidence="6" id="KW-0963">Cytoplasm</keyword>
<comment type="subcellular location">
    <subcellularLocation>
        <location evidence="2">Cell membrane</location>
        <topology evidence="2">Peripheral membrane protein</topology>
    </subcellularLocation>
    <subcellularLocation>
        <location evidence="4">Cell projection</location>
    </subcellularLocation>
    <subcellularLocation>
        <location evidence="3">Cytoplasm</location>
        <location evidence="3">Cytoskeleton</location>
    </subcellularLocation>
    <subcellularLocation>
        <location evidence="1">Recycling endosome</location>
    </subcellularLocation>
</comment>
<evidence type="ECO:0000256" key="1">
    <source>
        <dbReference type="ARBA" id="ARBA00004172"/>
    </source>
</evidence>
<proteinExistence type="predicted"/>
<keyword evidence="12 17" id="KW-0175">Coiled coil</keyword>
<feature type="domain" description="BMERB" evidence="21">
    <location>
        <begin position="675"/>
        <end position="822"/>
    </location>
</feature>
<keyword evidence="9" id="KW-0967">Endosome</keyword>
<keyword evidence="11 16" id="KW-0440">LIM domain</keyword>
<dbReference type="SMART" id="SM00033">
    <property type="entry name" value="CH"/>
    <property type="match status" value="1"/>
</dbReference>
<feature type="compositionally biased region" description="Basic and acidic residues" evidence="18">
    <location>
        <begin position="345"/>
        <end position="357"/>
    </location>
</feature>
<keyword evidence="8 16" id="KW-0479">Metal-binding</keyword>
<evidence type="ECO:0000259" key="19">
    <source>
        <dbReference type="PROSITE" id="PS50021"/>
    </source>
</evidence>
<dbReference type="SMART" id="SM00132">
    <property type="entry name" value="LIM"/>
    <property type="match status" value="1"/>
</dbReference>
<evidence type="ECO:0000256" key="17">
    <source>
        <dbReference type="SAM" id="Coils"/>
    </source>
</evidence>
<dbReference type="Proteomes" id="UP001474421">
    <property type="component" value="Unassembled WGS sequence"/>
</dbReference>
<evidence type="ECO:0000256" key="12">
    <source>
        <dbReference type="ARBA" id="ARBA00023054"/>
    </source>
</evidence>
<dbReference type="Pfam" id="PF00412">
    <property type="entry name" value="LIM"/>
    <property type="match status" value="1"/>
</dbReference>
<dbReference type="SUPFAM" id="SSF47576">
    <property type="entry name" value="Calponin-homology domain, CH-domain"/>
    <property type="match status" value="1"/>
</dbReference>
<feature type="compositionally biased region" description="Basic and acidic residues" evidence="18">
    <location>
        <begin position="497"/>
        <end position="514"/>
    </location>
</feature>
<dbReference type="GO" id="GO:0055037">
    <property type="term" value="C:recycling endosome"/>
    <property type="evidence" value="ECO:0007669"/>
    <property type="project" value="UniProtKB-SubCell"/>
</dbReference>
<evidence type="ECO:0000256" key="15">
    <source>
        <dbReference type="ARBA" id="ARBA00023273"/>
    </source>
</evidence>
<evidence type="ECO:0000256" key="3">
    <source>
        <dbReference type="ARBA" id="ARBA00004245"/>
    </source>
</evidence>
<dbReference type="InterPro" id="IPR001781">
    <property type="entry name" value="Znf_LIM"/>
</dbReference>
<dbReference type="FunFam" id="1.10.418.10:FF:000055">
    <property type="entry name" value="MICAL-like protein 2"/>
    <property type="match status" value="1"/>
</dbReference>
<dbReference type="PROSITE" id="PS00478">
    <property type="entry name" value="LIM_DOMAIN_1"/>
    <property type="match status" value="1"/>
</dbReference>
<sequence length="1001" mass="110078">MSPIQALQLWCKQQCEGYRDVSITNMTTSFRDGLAFCAILHRHRPDLIDFTSLSKENVFENNALAFRVAEKELGIPALLDAEDMVALKVPDRLSILTYVSQYYNYFHGKSPIGGMAGIKRPASQPSEQPTEKRGVPGPGAPSSTQPARPSFLEPKAEPAVVGRRLVMDSPPSVERRVLAEKNTAQPSNCAICGTHVHLVQRLLMDGKLYHRNCFRCKKCSSTLQRGNYQAGLSPGTFLCNRHAGAEPAQVPPAQESRAEKKTTTTSKTPSGNCGKGLEPPQAASPVPKPRRVFQNNVTLQPAAAQPPPNSWSPKTGRVSTSPSLSRSHPPAPSADLPVASSSTEVRSRIQQAREKFFQADPASSGFPERKPEPARNHSSSPVQPTQVPEKTPLSRTQLPVSSSINSTNDSKKDEARSILQRVLPGPQPSTSQSGGVSSTAVPRSLAYNSNPSSPALSNSRGLQPQNSPASKPFIKPAFADAQRGAETHHQVGNLPKDPSHKVEVGAEPQSKVKDGSIGTSANAGCKSDTKVVKVKNASGAEEKLENPEDWRARLKPVKPPHQDATKLSPKPADVHKVLINIEVKPGQNDKKPPLLVMSPAAPNSAPLAVQLLKKKLLVPQLDTSISWQKEKLPWESQPATAKAEKWSPSKTVVAAAQPSSLGTFWKHPGDQAISPTKLHPNYIPEEEIRKEMRQIERDLDKLEQKGIPLEKQLRACEGDNSEDTLMVEWFKLIHEKQILLRRESELMHKINQQKLEVKQWDIETELRSLISKADNLKTAKEKAREKELLDSYLDTVNDRNKIVEDLDEDRLRELEEDEMFVDMIKKFGVSRSPQDNEKRKNKKRSGLAAPRRDFISWVAQKLEAEAKKKKEEEEGEEIGDFLQPGAFFSLKCIFLPAKSRKAQGGMRATGGGKLAGGHVQRKAGLHAAKKEKSVAERASCPGIVNGRTRKTSIWIRELAPLKGVLRPRAKFSLSIPSAPLGEVNRLLPKGRGWLEGSQEAI</sequence>
<accession>A0AAW1AT50</accession>
<dbReference type="InterPro" id="IPR022735">
    <property type="entry name" value="bMERB_dom"/>
</dbReference>
<feature type="compositionally biased region" description="Low complexity" evidence="18">
    <location>
        <begin position="448"/>
        <end position="459"/>
    </location>
</feature>